<evidence type="ECO:0000256" key="3">
    <source>
        <dbReference type="ARBA" id="ARBA00023002"/>
    </source>
</evidence>
<dbReference type="SUPFAM" id="SSF51197">
    <property type="entry name" value="Clavaminate synthase-like"/>
    <property type="match status" value="1"/>
</dbReference>
<dbReference type="RefSeq" id="WP_207858623.1">
    <property type="nucleotide sequence ID" value="NZ_CP090366.1"/>
</dbReference>
<dbReference type="GO" id="GO:0016020">
    <property type="term" value="C:membrane"/>
    <property type="evidence" value="ECO:0007669"/>
    <property type="project" value="TreeGrafter"/>
</dbReference>
<dbReference type="PANTHER" id="PTHR46332:SF5">
    <property type="entry name" value="ASPARTATE BETA-HYDROXYLASE DOMAIN CONTAINING 2"/>
    <property type="match status" value="1"/>
</dbReference>
<name>A0A9X1N9A7_9GAMM</name>
<comment type="caution">
    <text evidence="6">The sequence shown here is derived from an EMBL/GenBank/DDBJ whole genome shotgun (WGS) entry which is preliminary data.</text>
</comment>
<dbReference type="Proteomes" id="UP001138989">
    <property type="component" value="Unassembled WGS sequence"/>
</dbReference>
<evidence type="ECO:0000313" key="7">
    <source>
        <dbReference type="Proteomes" id="UP001138989"/>
    </source>
</evidence>
<feature type="domain" description="Aspartyl/asparaginy/proline hydroxylase" evidence="5">
    <location>
        <begin position="63"/>
        <end position="219"/>
    </location>
</feature>
<dbReference type="InterPro" id="IPR027443">
    <property type="entry name" value="IPNS-like_sf"/>
</dbReference>
<dbReference type="PANTHER" id="PTHR46332">
    <property type="entry name" value="ASPARTATE BETA-HYDROXYLASE DOMAIN-CONTAINING PROTEIN 2"/>
    <property type="match status" value="1"/>
</dbReference>
<dbReference type="InterPro" id="IPR051821">
    <property type="entry name" value="Asp/Asn_beta-hydroxylase"/>
</dbReference>
<feature type="region of interest" description="Disordered" evidence="4">
    <location>
        <begin position="1"/>
        <end position="22"/>
    </location>
</feature>
<dbReference type="Pfam" id="PF05118">
    <property type="entry name" value="Asp_Arg_Hydrox"/>
    <property type="match status" value="1"/>
</dbReference>
<reference evidence="6" key="1">
    <citation type="submission" date="2021-08" db="EMBL/GenBank/DDBJ databases">
        <title>Isolation and characterization of neutrophilic mixotrophic iron-oxidizing bacteria from deep-sea hydrothermal vents.</title>
        <authorList>
            <person name="He Y."/>
        </authorList>
    </citation>
    <scope>NUCLEOTIDE SEQUENCE</scope>
    <source>
        <strain evidence="6">IOP_13</strain>
    </source>
</reference>
<organism evidence="6 7">
    <name type="scientific">Stutzerimonas kunmingensis</name>
    <dbReference type="NCBI Taxonomy" id="1211807"/>
    <lineage>
        <taxon>Bacteria</taxon>
        <taxon>Pseudomonadati</taxon>
        <taxon>Pseudomonadota</taxon>
        <taxon>Gammaproteobacteria</taxon>
        <taxon>Pseudomonadales</taxon>
        <taxon>Pseudomonadaceae</taxon>
        <taxon>Stutzerimonas</taxon>
    </lineage>
</organism>
<evidence type="ECO:0000259" key="5">
    <source>
        <dbReference type="Pfam" id="PF05118"/>
    </source>
</evidence>
<comment type="similarity">
    <text evidence="1">Belongs to the aspartyl/asparaginyl beta-hydroxylase family.</text>
</comment>
<accession>A0A9X1N9A7</accession>
<keyword evidence="2" id="KW-0223">Dioxygenase</keyword>
<protein>
    <submittedName>
        <fullName evidence="6">Aspartyl/asparaginyl beta-hydroxylase domain-containing protein</fullName>
    </submittedName>
</protein>
<feature type="compositionally biased region" description="Basic residues" evidence="4">
    <location>
        <begin position="13"/>
        <end position="22"/>
    </location>
</feature>
<evidence type="ECO:0000256" key="4">
    <source>
        <dbReference type="SAM" id="MobiDB-lite"/>
    </source>
</evidence>
<dbReference type="InterPro" id="IPR007803">
    <property type="entry name" value="Asp/Arg/Pro-Hydrxlase"/>
</dbReference>
<dbReference type="EMBL" id="JAINWF010000022">
    <property type="protein sequence ID" value="MCD1610549.1"/>
    <property type="molecule type" value="Genomic_DNA"/>
</dbReference>
<dbReference type="GO" id="GO:0051213">
    <property type="term" value="F:dioxygenase activity"/>
    <property type="evidence" value="ECO:0007669"/>
    <property type="project" value="UniProtKB-KW"/>
</dbReference>
<keyword evidence="3" id="KW-0560">Oxidoreductase</keyword>
<proteinExistence type="inferred from homology"/>
<evidence type="ECO:0000313" key="6">
    <source>
        <dbReference type="EMBL" id="MCD1610549.1"/>
    </source>
</evidence>
<keyword evidence="7" id="KW-1185">Reference proteome</keyword>
<dbReference type="AlphaFoldDB" id="A0A9X1N9A7"/>
<dbReference type="Gene3D" id="2.60.120.330">
    <property type="entry name" value="B-lactam Antibiotic, Isopenicillin N Synthase, Chain"/>
    <property type="match status" value="1"/>
</dbReference>
<sequence length="257" mass="30323">MSQTNNQIDAGRPKRKRKRKHRPSVAVGLWLIKRLENAIRRYSKVGVTPFFEPAQFAWTAPLEAQWEVIRRELDQVLTRQDDIPNFQDISRDQLNITQDDRWKTFFLYGYGYKMDGNCARCPETTRLVESIPGMFTAFFSILAPGKHIPPHRGPYNGLLRAHLGLIVPEPREQCRIQVGDQTRHWEAGRFLIFDDTFRHQVWNDTDGTRVVLFLDVRRPLAWPGAWLNRVVLQLIRWSPFIQDARRNHRAWERGLQR</sequence>
<evidence type="ECO:0000256" key="1">
    <source>
        <dbReference type="ARBA" id="ARBA00007730"/>
    </source>
</evidence>
<gene>
    <name evidence="6" type="ORF">K7H17_22130</name>
</gene>
<evidence type="ECO:0000256" key="2">
    <source>
        <dbReference type="ARBA" id="ARBA00022964"/>
    </source>
</evidence>